<dbReference type="InterPro" id="IPR006015">
    <property type="entry name" value="Universal_stress_UspA"/>
</dbReference>
<proteinExistence type="inferred from homology"/>
<dbReference type="RefSeq" id="WP_251784540.1">
    <property type="nucleotide sequence ID" value="NZ_BAAAOD010000035.1"/>
</dbReference>
<dbReference type="Pfam" id="PF00582">
    <property type="entry name" value="Usp"/>
    <property type="match status" value="2"/>
</dbReference>
<keyword evidence="3" id="KW-0067">ATP-binding</keyword>
<dbReference type="PANTHER" id="PTHR46268:SF27">
    <property type="entry name" value="UNIVERSAL STRESS PROTEIN RV2623"/>
    <property type="match status" value="1"/>
</dbReference>
<dbReference type="PRINTS" id="PR01438">
    <property type="entry name" value="UNVRSLSTRESS"/>
</dbReference>
<evidence type="ECO:0000256" key="1">
    <source>
        <dbReference type="ARBA" id="ARBA00008791"/>
    </source>
</evidence>
<comment type="similarity">
    <text evidence="1">Belongs to the universal stress protein A family.</text>
</comment>
<protein>
    <submittedName>
        <fullName evidence="5">Universal stress protein</fullName>
    </submittedName>
</protein>
<dbReference type="EMBL" id="JBBPIX010000013">
    <property type="protein sequence ID" value="MEK6466341.1"/>
    <property type="molecule type" value="Genomic_DNA"/>
</dbReference>
<organism evidence="5 6">
    <name type="scientific">Pseudonocardia alni subsp. carboxydivorans</name>
    <dbReference type="NCBI Taxonomy" id="415010"/>
    <lineage>
        <taxon>Bacteria</taxon>
        <taxon>Bacillati</taxon>
        <taxon>Actinomycetota</taxon>
        <taxon>Actinomycetes</taxon>
        <taxon>Pseudonocardiales</taxon>
        <taxon>Pseudonocardiaceae</taxon>
        <taxon>Pseudonocardia</taxon>
    </lineage>
</organism>
<dbReference type="InterPro" id="IPR014729">
    <property type="entry name" value="Rossmann-like_a/b/a_fold"/>
</dbReference>
<keyword evidence="6" id="KW-1185">Reference proteome</keyword>
<reference evidence="5 6" key="1">
    <citation type="submission" date="2024-03" db="EMBL/GenBank/DDBJ databases">
        <title>Draft genome sequence of Pseudonocardia carboxydivorans JCM 14827.</title>
        <authorList>
            <person name="Duangmal K."/>
        </authorList>
    </citation>
    <scope>NUCLEOTIDE SEQUENCE [LARGE SCALE GENOMIC DNA]</scope>
    <source>
        <strain evidence="5 6">JCM 14827</strain>
    </source>
</reference>
<dbReference type="Proteomes" id="UP001367513">
    <property type="component" value="Unassembled WGS sequence"/>
</dbReference>
<dbReference type="SUPFAM" id="SSF52402">
    <property type="entry name" value="Adenine nucleotide alpha hydrolases-like"/>
    <property type="match status" value="2"/>
</dbReference>
<accession>A0ABU9AIT9</accession>
<dbReference type="InterPro" id="IPR006016">
    <property type="entry name" value="UspA"/>
</dbReference>
<feature type="domain" description="UspA" evidence="4">
    <location>
        <begin position="138"/>
        <end position="273"/>
    </location>
</feature>
<comment type="caution">
    <text evidence="5">The sequence shown here is derived from an EMBL/GenBank/DDBJ whole genome shotgun (WGS) entry which is preliminary data.</text>
</comment>
<evidence type="ECO:0000313" key="5">
    <source>
        <dbReference type="EMBL" id="MEK6466341.1"/>
    </source>
</evidence>
<gene>
    <name evidence="5" type="ORF">WG925_21575</name>
</gene>
<evidence type="ECO:0000259" key="4">
    <source>
        <dbReference type="Pfam" id="PF00582"/>
    </source>
</evidence>
<dbReference type="PANTHER" id="PTHR46268">
    <property type="entry name" value="STRESS RESPONSE PROTEIN NHAX"/>
    <property type="match status" value="1"/>
</dbReference>
<feature type="domain" description="UspA" evidence="4">
    <location>
        <begin position="10"/>
        <end position="126"/>
    </location>
</feature>
<evidence type="ECO:0000256" key="3">
    <source>
        <dbReference type="ARBA" id="ARBA00022840"/>
    </source>
</evidence>
<evidence type="ECO:0000313" key="6">
    <source>
        <dbReference type="Proteomes" id="UP001367513"/>
    </source>
</evidence>
<evidence type="ECO:0000256" key="2">
    <source>
        <dbReference type="ARBA" id="ARBA00022741"/>
    </source>
</evidence>
<dbReference type="Gene3D" id="3.40.50.620">
    <property type="entry name" value="HUPs"/>
    <property type="match status" value="2"/>
</dbReference>
<keyword evidence="2" id="KW-0547">Nucleotide-binding</keyword>
<sequence>MSAPRSFLAVGVDGSPRDRAAVTWAAGAAGSRHLPLRLLHAQGRRFDRAGADAVSAAAEHARLVAPAVEVQSRVLTGDPVAVLRDQSRDAVMLVLAPHTGEPLEAFGWSTAAALTVSSPCPVVAVPPRRGPARTAGAVVVGVDGSELGGAALAFAFDHAAAAGTALVAVHAWQDAAGDRVDDRAGGFDRVEAEQAQERVLAEALAGWAEKYPDVPVRRIVAHGPARAALLARAGTAQLLVVGSAGRAGLTGLLHGSTSQALLYELPCPLAVVRADGAR</sequence>
<name>A0ABU9AIT9_PSEA5</name>